<feature type="modified residue" description="N6-carboxylysine" evidence="12">
    <location>
        <position position="217"/>
    </location>
</feature>
<sequence length="485" mass="53245">MKLMELAGHVPGETRLVGADVEISSVEIDSRQVGPGALFFCIPGSQMDGHDFAPGAVERGAAALVVERVLPLNVPQLLVESAREALAYIAAAFYGNPARGMRLIGITGTKGKTTVSYLVKSILDAAGIKTGLIGTVSTYIGDEQFPSRLSTPDPIEFHSILRRMADANVKIVVMEVTAHALAQHRVDGLTYEVAAFTNFSQDHLDYFGTMERYLDAKLLLARQAKKMIVNVDDDHLSQALQSGRFACPVKTVGIRERADIYAKNIEIDERGCNFLLCFHKRFRIPVQLRVPGIFNVYNSLVAAALCNAVGVDQDAIRRGLEATRAIPGRIELLNTGTPYHVILDYAHSPDALENVLKAVRQTARARVIALFGCGGDRDREKRPMMGEIGGRLADFVILTSDNPRSEDPYEILASVEEGIKRTDCPYVVIENRREAIREALTIARENDVIVLAGKGHETYQEICGVKHPFDERIVVAELLAQIRGE</sequence>
<feature type="binding site" evidence="12">
    <location>
        <position position="377"/>
    </location>
    <ligand>
        <name>meso-2,6-diaminopimelate</name>
        <dbReference type="ChEBI" id="CHEBI:57791"/>
    </ligand>
</feature>
<evidence type="ECO:0000313" key="17">
    <source>
        <dbReference type="EMBL" id="HIS93299.1"/>
    </source>
</evidence>
<dbReference type="GO" id="GO:0008765">
    <property type="term" value="F:UDP-N-acetylmuramoylalanyl-D-glutamate-2,6-diaminopimelate ligase activity"/>
    <property type="evidence" value="ECO:0007669"/>
    <property type="project" value="UniProtKB-UniRule"/>
</dbReference>
<dbReference type="NCBIfam" id="TIGR01085">
    <property type="entry name" value="murE"/>
    <property type="match status" value="1"/>
</dbReference>
<evidence type="ECO:0000259" key="14">
    <source>
        <dbReference type="Pfam" id="PF01225"/>
    </source>
</evidence>
<organism evidence="17 18">
    <name type="scientific">Candidatus Alectryocaccomicrobium excrementavium</name>
    <dbReference type="NCBI Taxonomy" id="2840668"/>
    <lineage>
        <taxon>Bacteria</taxon>
        <taxon>Bacillati</taxon>
        <taxon>Bacillota</taxon>
        <taxon>Clostridia</taxon>
        <taxon>Candidatus Alectryocaccomicrobium</taxon>
    </lineage>
</organism>
<proteinExistence type="inferred from homology"/>
<keyword evidence="8 12" id="KW-0133">Cell shape</keyword>
<dbReference type="Gene3D" id="3.40.1190.10">
    <property type="entry name" value="Mur-like, catalytic domain"/>
    <property type="match status" value="1"/>
</dbReference>
<feature type="binding site" evidence="12">
    <location>
        <position position="453"/>
    </location>
    <ligand>
        <name>meso-2,6-diaminopimelate</name>
        <dbReference type="ChEBI" id="CHEBI:57791"/>
    </ligand>
</feature>
<dbReference type="GO" id="GO:0005737">
    <property type="term" value="C:cytoplasm"/>
    <property type="evidence" value="ECO:0007669"/>
    <property type="project" value="UniProtKB-SubCell"/>
</dbReference>
<dbReference type="InterPro" id="IPR000713">
    <property type="entry name" value="Mur_ligase_N"/>
</dbReference>
<keyword evidence="4 12" id="KW-0436">Ligase</keyword>
<evidence type="ECO:0000256" key="2">
    <source>
        <dbReference type="ARBA" id="ARBA00005898"/>
    </source>
</evidence>
<dbReference type="InterPro" id="IPR036565">
    <property type="entry name" value="Mur-like_cat_sf"/>
</dbReference>
<dbReference type="InterPro" id="IPR004101">
    <property type="entry name" value="Mur_ligase_C"/>
</dbReference>
<evidence type="ECO:0000256" key="8">
    <source>
        <dbReference type="ARBA" id="ARBA00022960"/>
    </source>
</evidence>
<dbReference type="GO" id="GO:0008360">
    <property type="term" value="P:regulation of cell shape"/>
    <property type="evidence" value="ECO:0007669"/>
    <property type="project" value="UniProtKB-KW"/>
</dbReference>
<feature type="binding site" evidence="12">
    <location>
        <begin position="401"/>
        <end position="404"/>
    </location>
    <ligand>
        <name>meso-2,6-diaminopimelate</name>
        <dbReference type="ChEBI" id="CHEBI:57791"/>
    </ligand>
</feature>
<dbReference type="SUPFAM" id="SSF53623">
    <property type="entry name" value="MurD-like peptide ligases, catalytic domain"/>
    <property type="match status" value="1"/>
</dbReference>
<evidence type="ECO:0000256" key="5">
    <source>
        <dbReference type="ARBA" id="ARBA00022618"/>
    </source>
</evidence>
<comment type="similarity">
    <text evidence="2 12">Belongs to the MurCDEF family. MurE subfamily.</text>
</comment>
<dbReference type="EMBL" id="DVJN01000191">
    <property type="protein sequence ID" value="HIS93299.1"/>
    <property type="molecule type" value="Genomic_DNA"/>
</dbReference>
<comment type="pathway">
    <text evidence="1 12 13">Cell wall biogenesis; peptidoglycan biosynthesis.</text>
</comment>
<dbReference type="InterPro" id="IPR013221">
    <property type="entry name" value="Mur_ligase_cen"/>
</dbReference>
<protein>
    <recommendedName>
        <fullName evidence="12">UDP-N-acetylmuramoyl-L-alanyl-D-glutamate--2,6-diaminopimelate ligase</fullName>
        <ecNumber evidence="12">6.3.2.13</ecNumber>
    </recommendedName>
    <alternativeName>
        <fullName evidence="12">Meso-A2pm-adding enzyme</fullName>
    </alternativeName>
    <alternativeName>
        <fullName evidence="12">Meso-diaminopimelate-adding enzyme</fullName>
    </alternativeName>
    <alternativeName>
        <fullName evidence="12">UDP-MurNAc-L-Ala-D-Glu:meso-diaminopimelate ligase</fullName>
    </alternativeName>
    <alternativeName>
        <fullName evidence="12">UDP-MurNAc-tripeptide synthetase</fullName>
    </alternativeName>
    <alternativeName>
        <fullName evidence="12">UDP-N-acetylmuramyl-tripeptide synthetase</fullName>
    </alternativeName>
</protein>
<comment type="caution">
    <text evidence="12">Lacks conserved residue(s) required for the propagation of feature annotation.</text>
</comment>
<evidence type="ECO:0000256" key="11">
    <source>
        <dbReference type="ARBA" id="ARBA00023316"/>
    </source>
</evidence>
<feature type="binding site" evidence="12">
    <location>
        <position position="457"/>
    </location>
    <ligand>
        <name>meso-2,6-diaminopimelate</name>
        <dbReference type="ChEBI" id="CHEBI:57791"/>
    </ligand>
</feature>
<comment type="PTM">
    <text evidence="12">Carboxylation is probably crucial for Mg(2+) binding and, consequently, for the gamma-phosphate positioning of ATP.</text>
</comment>
<comment type="caution">
    <text evidence="17">The sequence shown here is derived from an EMBL/GenBank/DDBJ whole genome shotgun (WGS) entry which is preliminary data.</text>
</comment>
<keyword evidence="5 12" id="KW-0132">Cell division</keyword>
<evidence type="ECO:0000259" key="16">
    <source>
        <dbReference type="Pfam" id="PF08245"/>
    </source>
</evidence>
<keyword evidence="11 12" id="KW-0961">Cell wall biogenesis/degradation</keyword>
<dbReference type="GO" id="GO:0051301">
    <property type="term" value="P:cell division"/>
    <property type="evidence" value="ECO:0007669"/>
    <property type="project" value="UniProtKB-KW"/>
</dbReference>
<accession>A0A9D1K693</accession>
<feature type="binding site" evidence="12">
    <location>
        <begin position="150"/>
        <end position="151"/>
    </location>
    <ligand>
        <name>UDP-N-acetyl-alpha-D-muramoyl-L-alanyl-D-glutamate</name>
        <dbReference type="ChEBI" id="CHEBI:83900"/>
    </ligand>
</feature>
<dbReference type="Pfam" id="PF01225">
    <property type="entry name" value="Mur_ligase"/>
    <property type="match status" value="1"/>
</dbReference>
<dbReference type="Gene3D" id="3.90.190.20">
    <property type="entry name" value="Mur ligase, C-terminal domain"/>
    <property type="match status" value="1"/>
</dbReference>
<keyword evidence="7 12" id="KW-0067">ATP-binding</keyword>
<dbReference type="InterPro" id="IPR036615">
    <property type="entry name" value="Mur_ligase_C_dom_sf"/>
</dbReference>
<feature type="binding site" evidence="12">
    <location>
        <position position="183"/>
    </location>
    <ligand>
        <name>UDP-N-acetyl-alpha-D-muramoyl-L-alanyl-D-glutamate</name>
        <dbReference type="ChEBI" id="CHEBI:83900"/>
    </ligand>
</feature>
<comment type="cofactor">
    <cofactor evidence="12">
        <name>Mg(2+)</name>
        <dbReference type="ChEBI" id="CHEBI:18420"/>
    </cofactor>
</comment>
<evidence type="ECO:0000256" key="3">
    <source>
        <dbReference type="ARBA" id="ARBA00022490"/>
    </source>
</evidence>
<dbReference type="PROSITE" id="PS01011">
    <property type="entry name" value="FOLYLPOLYGLU_SYNT_1"/>
    <property type="match status" value="1"/>
</dbReference>
<dbReference type="EC" id="6.3.2.13" evidence="12"/>
<feature type="binding site" evidence="12">
    <location>
        <position position="30"/>
    </location>
    <ligand>
        <name>UDP-N-acetyl-alpha-D-muramoyl-L-alanyl-D-glutamate</name>
        <dbReference type="ChEBI" id="CHEBI:83900"/>
    </ligand>
</feature>
<dbReference type="Proteomes" id="UP000824140">
    <property type="component" value="Unassembled WGS sequence"/>
</dbReference>
<dbReference type="InterPro" id="IPR005761">
    <property type="entry name" value="UDP-N-AcMur-Glu-dNH2Pim_ligase"/>
</dbReference>
<dbReference type="SUPFAM" id="SSF63418">
    <property type="entry name" value="MurE/MurF N-terminal domain"/>
    <property type="match status" value="1"/>
</dbReference>
<dbReference type="GO" id="GO:0005524">
    <property type="term" value="F:ATP binding"/>
    <property type="evidence" value="ECO:0007669"/>
    <property type="project" value="UniProtKB-UniRule"/>
</dbReference>
<dbReference type="InterPro" id="IPR018109">
    <property type="entry name" value="Folylpolyglutamate_synth_CS"/>
</dbReference>
<dbReference type="Pfam" id="PF02875">
    <property type="entry name" value="Mur_ligase_C"/>
    <property type="match status" value="1"/>
</dbReference>
<dbReference type="HAMAP" id="MF_00208">
    <property type="entry name" value="MurE"/>
    <property type="match status" value="1"/>
</dbReference>
<dbReference type="NCBIfam" id="NF001126">
    <property type="entry name" value="PRK00139.1-4"/>
    <property type="match status" value="1"/>
</dbReference>
<evidence type="ECO:0000259" key="15">
    <source>
        <dbReference type="Pfam" id="PF02875"/>
    </source>
</evidence>
<feature type="domain" description="Mur ligase C-terminal" evidence="15">
    <location>
        <begin position="328"/>
        <end position="455"/>
    </location>
</feature>
<feature type="binding site" evidence="12">
    <location>
        <position position="177"/>
    </location>
    <ligand>
        <name>UDP-N-acetyl-alpha-D-muramoyl-L-alanyl-D-glutamate</name>
        <dbReference type="ChEBI" id="CHEBI:83900"/>
    </ligand>
</feature>
<evidence type="ECO:0000256" key="13">
    <source>
        <dbReference type="RuleBase" id="RU004135"/>
    </source>
</evidence>
<dbReference type="GO" id="GO:0000287">
    <property type="term" value="F:magnesium ion binding"/>
    <property type="evidence" value="ECO:0007669"/>
    <property type="project" value="UniProtKB-UniRule"/>
</dbReference>
<comment type="function">
    <text evidence="12">Catalyzes the addition of meso-diaminopimelic acid to the nucleotide precursor UDP-N-acetylmuramoyl-L-alanyl-D-glutamate (UMAG) in the biosynthesis of bacterial cell-wall peptidoglycan.</text>
</comment>
<dbReference type="GO" id="GO:0009252">
    <property type="term" value="P:peptidoglycan biosynthetic process"/>
    <property type="evidence" value="ECO:0007669"/>
    <property type="project" value="UniProtKB-UniRule"/>
</dbReference>
<feature type="short sequence motif" description="Meso-diaminopimelate recognition motif" evidence="12">
    <location>
        <begin position="401"/>
        <end position="404"/>
    </location>
</feature>
<keyword evidence="10 12" id="KW-0131">Cell cycle</keyword>
<keyword evidence="9 12" id="KW-0573">Peptidoglycan synthesis</keyword>
<evidence type="ECO:0000256" key="6">
    <source>
        <dbReference type="ARBA" id="ARBA00022741"/>
    </source>
</evidence>
<evidence type="ECO:0000313" key="18">
    <source>
        <dbReference type="Proteomes" id="UP000824140"/>
    </source>
</evidence>
<dbReference type="GO" id="GO:0071555">
    <property type="term" value="P:cell wall organization"/>
    <property type="evidence" value="ECO:0007669"/>
    <property type="project" value="UniProtKB-KW"/>
</dbReference>
<dbReference type="NCBIfam" id="NF001124">
    <property type="entry name" value="PRK00139.1-2"/>
    <property type="match status" value="1"/>
</dbReference>
<reference evidence="17" key="1">
    <citation type="submission" date="2020-10" db="EMBL/GenBank/DDBJ databases">
        <authorList>
            <person name="Gilroy R."/>
        </authorList>
    </citation>
    <scope>NUCLEOTIDE SEQUENCE</scope>
    <source>
        <strain evidence="17">13766</strain>
    </source>
</reference>
<evidence type="ECO:0000256" key="9">
    <source>
        <dbReference type="ARBA" id="ARBA00022984"/>
    </source>
</evidence>
<reference evidence="17" key="2">
    <citation type="journal article" date="2021" name="PeerJ">
        <title>Extensive microbial diversity within the chicken gut microbiome revealed by metagenomics and culture.</title>
        <authorList>
            <person name="Gilroy R."/>
            <person name="Ravi A."/>
            <person name="Getino M."/>
            <person name="Pursley I."/>
            <person name="Horton D.L."/>
            <person name="Alikhan N.F."/>
            <person name="Baker D."/>
            <person name="Gharbi K."/>
            <person name="Hall N."/>
            <person name="Watson M."/>
            <person name="Adriaenssens E.M."/>
            <person name="Foster-Nyarko E."/>
            <person name="Jarju S."/>
            <person name="Secka A."/>
            <person name="Antonio M."/>
            <person name="Oren A."/>
            <person name="Chaudhuri R.R."/>
            <person name="La Ragione R."/>
            <person name="Hildebrand F."/>
            <person name="Pallen M.J."/>
        </authorList>
    </citation>
    <scope>NUCLEOTIDE SEQUENCE</scope>
    <source>
        <strain evidence="17">13766</strain>
    </source>
</reference>
<comment type="catalytic activity">
    <reaction evidence="12">
        <text>UDP-N-acetyl-alpha-D-muramoyl-L-alanyl-D-glutamate + meso-2,6-diaminopimelate + ATP = UDP-N-acetyl-alpha-D-muramoyl-L-alanyl-gamma-D-glutamyl-meso-2,6-diaminopimelate + ADP + phosphate + H(+)</text>
        <dbReference type="Rhea" id="RHEA:23676"/>
        <dbReference type="ChEBI" id="CHEBI:15378"/>
        <dbReference type="ChEBI" id="CHEBI:30616"/>
        <dbReference type="ChEBI" id="CHEBI:43474"/>
        <dbReference type="ChEBI" id="CHEBI:57791"/>
        <dbReference type="ChEBI" id="CHEBI:83900"/>
        <dbReference type="ChEBI" id="CHEBI:83905"/>
        <dbReference type="ChEBI" id="CHEBI:456216"/>
        <dbReference type="EC" id="6.3.2.13"/>
    </reaction>
</comment>
<dbReference type="PANTHER" id="PTHR23135:SF4">
    <property type="entry name" value="UDP-N-ACETYLMURAMOYL-L-ALANYL-D-GLUTAMATE--2,6-DIAMINOPIMELATE LIGASE MURE HOMOLOG, CHLOROPLASTIC"/>
    <property type="match status" value="1"/>
</dbReference>
<dbReference type="Gene3D" id="3.40.1390.10">
    <property type="entry name" value="MurE/MurF, N-terminal domain"/>
    <property type="match status" value="1"/>
</dbReference>
<dbReference type="InterPro" id="IPR035911">
    <property type="entry name" value="MurE/MurF_N"/>
</dbReference>
<evidence type="ECO:0000256" key="10">
    <source>
        <dbReference type="ARBA" id="ARBA00023306"/>
    </source>
</evidence>
<feature type="domain" description="Mur ligase N-terminal catalytic" evidence="14">
    <location>
        <begin position="22"/>
        <end position="94"/>
    </location>
</feature>
<evidence type="ECO:0000256" key="4">
    <source>
        <dbReference type="ARBA" id="ARBA00022598"/>
    </source>
</evidence>
<keyword evidence="12" id="KW-0460">Magnesium</keyword>
<evidence type="ECO:0000256" key="1">
    <source>
        <dbReference type="ARBA" id="ARBA00004752"/>
    </source>
</evidence>
<dbReference type="GO" id="GO:0004326">
    <property type="term" value="F:tetrahydrofolylpolyglutamate synthase activity"/>
    <property type="evidence" value="ECO:0007669"/>
    <property type="project" value="InterPro"/>
</dbReference>
<dbReference type="PANTHER" id="PTHR23135">
    <property type="entry name" value="MUR LIGASE FAMILY MEMBER"/>
    <property type="match status" value="1"/>
</dbReference>
<feature type="domain" description="Mur ligase central" evidence="16">
    <location>
        <begin position="106"/>
        <end position="305"/>
    </location>
</feature>
<name>A0A9D1K693_9FIRM</name>
<feature type="binding site" evidence="12">
    <location>
        <position position="185"/>
    </location>
    <ligand>
        <name>UDP-N-acetyl-alpha-D-muramoyl-L-alanyl-D-glutamate</name>
        <dbReference type="ChEBI" id="CHEBI:83900"/>
    </ligand>
</feature>
<dbReference type="AlphaFoldDB" id="A0A9D1K693"/>
<feature type="binding site" evidence="12">
    <location>
        <begin position="108"/>
        <end position="114"/>
    </location>
    <ligand>
        <name>ATP</name>
        <dbReference type="ChEBI" id="CHEBI:30616"/>
    </ligand>
</feature>
<dbReference type="SUPFAM" id="SSF53244">
    <property type="entry name" value="MurD-like peptide ligases, peptide-binding domain"/>
    <property type="match status" value="1"/>
</dbReference>
<evidence type="ECO:0000256" key="7">
    <source>
        <dbReference type="ARBA" id="ARBA00022840"/>
    </source>
</evidence>
<evidence type="ECO:0000256" key="12">
    <source>
        <dbReference type="HAMAP-Rule" id="MF_00208"/>
    </source>
</evidence>
<keyword evidence="3 12" id="KW-0963">Cytoplasm</keyword>
<comment type="subcellular location">
    <subcellularLocation>
        <location evidence="12 13">Cytoplasm</location>
    </subcellularLocation>
</comment>
<gene>
    <name evidence="12" type="primary">murE</name>
    <name evidence="17" type="ORF">IAA84_09815</name>
</gene>
<keyword evidence="6 12" id="KW-0547">Nucleotide-binding</keyword>
<dbReference type="Pfam" id="PF08245">
    <property type="entry name" value="Mur_ligase_M"/>
    <property type="match status" value="1"/>
</dbReference>